<dbReference type="InterPro" id="IPR033133">
    <property type="entry name" value="PUM-HD"/>
</dbReference>
<keyword evidence="2" id="KW-0677">Repeat</keyword>
<dbReference type="InterPro" id="IPR016024">
    <property type="entry name" value="ARM-type_fold"/>
</dbReference>
<dbReference type="InterPro" id="IPR011989">
    <property type="entry name" value="ARM-like"/>
</dbReference>
<evidence type="ECO:0000256" key="4">
    <source>
        <dbReference type="PROSITE-ProRule" id="PRU00317"/>
    </source>
</evidence>
<dbReference type="CDD" id="cd07920">
    <property type="entry name" value="Pumilio"/>
    <property type="match status" value="1"/>
</dbReference>
<evidence type="ECO:0000259" key="5">
    <source>
        <dbReference type="PROSITE" id="PS50303"/>
    </source>
</evidence>
<evidence type="ECO:0000313" key="6">
    <source>
        <dbReference type="EMBL" id="VDP01114.1"/>
    </source>
</evidence>
<evidence type="ECO:0000256" key="1">
    <source>
        <dbReference type="ARBA" id="ARBA00022473"/>
    </source>
</evidence>
<reference evidence="6" key="1">
    <citation type="submission" date="2018-11" db="EMBL/GenBank/DDBJ databases">
        <authorList>
            <consortium name="Pathogen Informatics"/>
        </authorList>
    </citation>
    <scope>NUCLEOTIDE SEQUENCE [LARGE SCALE GENOMIC DNA]</scope>
</reference>
<dbReference type="Pfam" id="PF00806">
    <property type="entry name" value="PUF"/>
    <property type="match status" value="6"/>
</dbReference>
<feature type="repeat" description="Pumilio" evidence="4">
    <location>
        <begin position="52"/>
        <end position="87"/>
    </location>
</feature>
<dbReference type="InterPro" id="IPR001313">
    <property type="entry name" value="Pumilio_RNA-bd_rpt"/>
</dbReference>
<gene>
    <name evidence="6" type="ORF">HPBE_LOCUS14885</name>
</gene>
<accession>A0A3P8B8Q8</accession>
<keyword evidence="1" id="KW-0217">Developmental protein</keyword>
<dbReference type="PANTHER" id="PTHR12537:SF12">
    <property type="entry name" value="MATERNAL PROTEIN PUMILIO"/>
    <property type="match status" value="1"/>
</dbReference>
<sequence length="270" mass="31183">MDDFRSNRVPYLQITDIVSHVVEFAKDQHGSRFIQQKLERASAKEKQLLFDEVLDNGHALMIDVFGNYVVQKFFEFGTPEQKAALGRSLKGNVMNLALQMYGCRVIQKALESVDETTQLDILKELEGQVLKCIKDQNGNHVVQKVIEKVKPDRLRFIIDTIMKNGPDTVMQLSMHPYGCRVIQRVLEHCTEQQKRPVLDALHANVRTLVLDQYGNYVIQHVIEHGSDTDRDRIVREVRCSRRCFKCYPMLTRSPRNCMLLCLDILSGKHK</sequence>
<protein>
    <recommendedName>
        <fullName evidence="5">PUM-HD domain-containing protein</fullName>
    </recommendedName>
</protein>
<evidence type="ECO:0000256" key="3">
    <source>
        <dbReference type="ARBA" id="ARBA00022782"/>
    </source>
</evidence>
<feature type="repeat" description="Pumilio" evidence="4">
    <location>
        <begin position="124"/>
        <end position="159"/>
    </location>
</feature>
<dbReference type="AlphaFoldDB" id="A0A3P8B8Q8"/>
<dbReference type="Gene3D" id="1.25.10.10">
    <property type="entry name" value="Leucine-rich Repeat Variant"/>
    <property type="match status" value="1"/>
</dbReference>
<dbReference type="PROSITE" id="PS50303">
    <property type="entry name" value="PUM_HD"/>
    <property type="match status" value="1"/>
</dbReference>
<dbReference type="GO" id="GO:0003730">
    <property type="term" value="F:mRNA 3'-UTR binding"/>
    <property type="evidence" value="ECO:0007669"/>
    <property type="project" value="TreeGrafter"/>
</dbReference>
<dbReference type="PROSITE" id="PS50302">
    <property type="entry name" value="PUM"/>
    <property type="match status" value="6"/>
</dbReference>
<feature type="repeat" description="Pumilio" evidence="4">
    <location>
        <begin position="88"/>
        <end position="123"/>
    </location>
</feature>
<feature type="repeat" description="Pumilio" evidence="4">
    <location>
        <begin position="160"/>
        <end position="199"/>
    </location>
</feature>
<dbReference type="InterPro" id="IPR033712">
    <property type="entry name" value="Pumilio_RNA-bd"/>
</dbReference>
<dbReference type="SMART" id="SM00025">
    <property type="entry name" value="Pumilio"/>
    <property type="match status" value="6"/>
</dbReference>
<proteinExistence type="predicted"/>
<dbReference type="GO" id="GO:0010608">
    <property type="term" value="P:post-transcriptional regulation of gene expression"/>
    <property type="evidence" value="ECO:0007669"/>
    <property type="project" value="TreeGrafter"/>
</dbReference>
<feature type="domain" description="PUM-HD" evidence="5">
    <location>
        <begin position="1"/>
        <end position="270"/>
    </location>
</feature>
<dbReference type="SUPFAM" id="SSF48371">
    <property type="entry name" value="ARM repeat"/>
    <property type="match status" value="1"/>
</dbReference>
<dbReference type="OrthoDB" id="668540at2759"/>
<name>A0A3P8B8Q8_HELPZ</name>
<dbReference type="EMBL" id="UZAH01028589">
    <property type="protein sequence ID" value="VDP01114.1"/>
    <property type="molecule type" value="Genomic_DNA"/>
</dbReference>
<dbReference type="GO" id="GO:0030154">
    <property type="term" value="P:cell differentiation"/>
    <property type="evidence" value="ECO:0007669"/>
    <property type="project" value="UniProtKB-KW"/>
</dbReference>
<evidence type="ECO:0000256" key="2">
    <source>
        <dbReference type="ARBA" id="ARBA00022737"/>
    </source>
</evidence>
<organism evidence="6">
    <name type="scientific">Heligmosomoides polygyrus</name>
    <name type="common">Parasitic roundworm</name>
    <dbReference type="NCBI Taxonomy" id="6339"/>
    <lineage>
        <taxon>Eukaryota</taxon>
        <taxon>Metazoa</taxon>
        <taxon>Ecdysozoa</taxon>
        <taxon>Nematoda</taxon>
        <taxon>Chromadorea</taxon>
        <taxon>Rhabditida</taxon>
        <taxon>Rhabditina</taxon>
        <taxon>Rhabditomorpha</taxon>
        <taxon>Strongyloidea</taxon>
        <taxon>Heligmosomidae</taxon>
        <taxon>Heligmosomoides</taxon>
    </lineage>
</organism>
<feature type="repeat" description="Pumilio" evidence="4">
    <location>
        <begin position="16"/>
        <end position="51"/>
    </location>
</feature>
<feature type="repeat" description="Pumilio" evidence="4">
    <location>
        <begin position="200"/>
        <end position="235"/>
    </location>
</feature>
<keyword evidence="3" id="KW-0221">Differentiation</keyword>
<dbReference type="GO" id="GO:0005634">
    <property type="term" value="C:nucleus"/>
    <property type="evidence" value="ECO:0007669"/>
    <property type="project" value="TreeGrafter"/>
</dbReference>
<dbReference type="GO" id="GO:0005737">
    <property type="term" value="C:cytoplasm"/>
    <property type="evidence" value="ECO:0007669"/>
    <property type="project" value="TreeGrafter"/>
</dbReference>
<dbReference type="PANTHER" id="PTHR12537">
    <property type="entry name" value="RNA BINDING PROTEIN PUMILIO-RELATED"/>
    <property type="match status" value="1"/>
</dbReference>